<comment type="similarity">
    <text evidence="1">Belongs to the bacterial solute-binding protein 1 family.</text>
</comment>
<reference evidence="6 7" key="1">
    <citation type="submission" date="2016-09" db="EMBL/GenBank/DDBJ databases">
        <title>Couchioplanes caeruleus draft genome sequence.</title>
        <authorList>
            <person name="Sheehan J."/>
            <person name="Caffrey P."/>
        </authorList>
    </citation>
    <scope>NUCLEOTIDE SEQUENCE [LARGE SCALE GENOMIC DNA]</scope>
    <source>
        <strain evidence="6 7">DSM 43634</strain>
    </source>
</reference>
<keyword evidence="7" id="KW-1185">Reference proteome</keyword>
<protein>
    <submittedName>
        <fullName evidence="6">Iron ABC transporter substrate-binding protein</fullName>
    </submittedName>
</protein>
<dbReference type="PANTHER" id="PTHR30006:SF15">
    <property type="entry name" value="IRON-UTILIZATION PERIPLASMIC PROTEIN"/>
    <property type="match status" value="1"/>
</dbReference>
<keyword evidence="3 5" id="KW-0732">Signal</keyword>
<evidence type="ECO:0000256" key="4">
    <source>
        <dbReference type="PIRSR" id="PIRSR002825-1"/>
    </source>
</evidence>
<evidence type="ECO:0000313" key="6">
    <source>
        <dbReference type="EMBL" id="OJF12305.1"/>
    </source>
</evidence>
<dbReference type="PANTHER" id="PTHR30006">
    <property type="entry name" value="THIAMINE-BINDING PERIPLASMIC PROTEIN-RELATED"/>
    <property type="match status" value="1"/>
</dbReference>
<feature type="chain" id="PRO_5038639864" evidence="5">
    <location>
        <begin position="34"/>
        <end position="354"/>
    </location>
</feature>
<accession>A0A1K0FHK1</accession>
<proteinExistence type="inferred from homology"/>
<keyword evidence="2" id="KW-0813">Transport</keyword>
<evidence type="ECO:0000256" key="5">
    <source>
        <dbReference type="SAM" id="SignalP"/>
    </source>
</evidence>
<dbReference type="InterPro" id="IPR026045">
    <property type="entry name" value="Ferric-bd"/>
</dbReference>
<dbReference type="EMBL" id="MEIA01000226">
    <property type="protein sequence ID" value="OJF12305.1"/>
    <property type="molecule type" value="Genomic_DNA"/>
</dbReference>
<organism evidence="6 7">
    <name type="scientific">Couchioplanes caeruleus subsp. caeruleus</name>
    <dbReference type="NCBI Taxonomy" id="56427"/>
    <lineage>
        <taxon>Bacteria</taxon>
        <taxon>Bacillati</taxon>
        <taxon>Actinomycetota</taxon>
        <taxon>Actinomycetes</taxon>
        <taxon>Micromonosporales</taxon>
        <taxon>Micromonosporaceae</taxon>
        <taxon>Couchioplanes</taxon>
    </lineage>
</organism>
<dbReference type="GO" id="GO:0006826">
    <property type="term" value="P:iron ion transport"/>
    <property type="evidence" value="ECO:0007669"/>
    <property type="project" value="UniProtKB-KW"/>
</dbReference>
<evidence type="ECO:0000313" key="7">
    <source>
        <dbReference type="Proteomes" id="UP000182486"/>
    </source>
</evidence>
<dbReference type="GO" id="GO:0046872">
    <property type="term" value="F:metal ion binding"/>
    <property type="evidence" value="ECO:0007669"/>
    <property type="project" value="UniProtKB-KW"/>
</dbReference>
<dbReference type="GO" id="GO:0030288">
    <property type="term" value="C:outer membrane-bounded periplasmic space"/>
    <property type="evidence" value="ECO:0007669"/>
    <property type="project" value="TreeGrafter"/>
</dbReference>
<dbReference type="PROSITE" id="PS51257">
    <property type="entry name" value="PROKAR_LIPOPROTEIN"/>
    <property type="match status" value="1"/>
</dbReference>
<feature type="binding site" evidence="4">
    <location>
        <position position="237"/>
    </location>
    <ligand>
        <name>Fe cation</name>
        <dbReference type="ChEBI" id="CHEBI:24875"/>
    </ligand>
</feature>
<gene>
    <name evidence="6" type="ORF">BG844_21320</name>
</gene>
<keyword evidence="4" id="KW-0479">Metal-binding</keyword>
<name>A0A1K0FHK1_9ACTN</name>
<dbReference type="Gene3D" id="3.40.190.10">
    <property type="entry name" value="Periplasmic binding protein-like II"/>
    <property type="match status" value="2"/>
</dbReference>
<evidence type="ECO:0000256" key="1">
    <source>
        <dbReference type="ARBA" id="ARBA00008520"/>
    </source>
</evidence>
<dbReference type="SUPFAM" id="SSF53850">
    <property type="entry name" value="Periplasmic binding protein-like II"/>
    <property type="match status" value="1"/>
</dbReference>
<dbReference type="AlphaFoldDB" id="A0A1K0FHK1"/>
<evidence type="ECO:0000256" key="2">
    <source>
        <dbReference type="ARBA" id="ARBA00022496"/>
    </source>
</evidence>
<dbReference type="Proteomes" id="UP000182486">
    <property type="component" value="Unassembled WGS sequence"/>
</dbReference>
<sequence>MFLKENPVRTWSARPALLTALCAVLLTGTAACGGEPASEPGDKTVVLYSGRNEALVKPLFEMFTKKTGIKIEARYGSTAQMAAQLAEEGEKSPAEAFLSQDAGGLGAVNKKGLLAAVPAELTAKVPATYRAKDGNWVGVTARSRVLVYNPTMAEKEELPPSVFDLTDPKWKGKVAIAPTNGSFQAFVTAVRVQHGEDKAKEFFTALKANDAQIRENNIAIVEEVEAGKVPVGLVNHYYLGEVAKERGTTPDKLNAKLHFFAAGDSGAMVNVSGIGVLRRSATDPDVRALLDYLLSTEAQTWFAQTTYEYPLVSGAPAPAYVPPLAELKVPDIDLNDLETLEASIALIKSAGLTP</sequence>
<keyword evidence="2" id="KW-0406">Ion transport</keyword>
<dbReference type="Pfam" id="PF13343">
    <property type="entry name" value="SBP_bac_6"/>
    <property type="match status" value="1"/>
</dbReference>
<keyword evidence="2" id="KW-0410">Iron transport</keyword>
<dbReference type="PIRSF" id="PIRSF002825">
    <property type="entry name" value="CfbpA"/>
    <property type="match status" value="1"/>
</dbReference>
<keyword evidence="4" id="KW-0408">Iron</keyword>
<feature type="binding site" evidence="4">
    <location>
        <position position="238"/>
    </location>
    <ligand>
        <name>Fe cation</name>
        <dbReference type="ChEBI" id="CHEBI:24875"/>
    </ligand>
</feature>
<evidence type="ECO:0000256" key="3">
    <source>
        <dbReference type="ARBA" id="ARBA00022729"/>
    </source>
</evidence>
<comment type="caution">
    <text evidence="6">The sequence shown here is derived from an EMBL/GenBank/DDBJ whole genome shotgun (WGS) entry which is preliminary data.</text>
</comment>
<feature type="signal peptide" evidence="5">
    <location>
        <begin position="1"/>
        <end position="33"/>
    </location>
</feature>
<dbReference type="CDD" id="cd13543">
    <property type="entry name" value="PBP2_Fbp"/>
    <property type="match status" value="1"/>
</dbReference>